<evidence type="ECO:0000313" key="3">
    <source>
        <dbReference type="Proteomes" id="UP000651977"/>
    </source>
</evidence>
<feature type="signal peptide" evidence="1">
    <location>
        <begin position="1"/>
        <end position="29"/>
    </location>
</feature>
<dbReference type="PROSITE" id="PS51257">
    <property type="entry name" value="PROKAR_LIPOPROTEIN"/>
    <property type="match status" value="1"/>
</dbReference>
<dbReference type="EMBL" id="BMDY01000046">
    <property type="protein sequence ID" value="GGB21805.1"/>
    <property type="molecule type" value="Genomic_DNA"/>
</dbReference>
<accession>A0ABQ1I848</accession>
<comment type="caution">
    <text evidence="2">The sequence shown here is derived from an EMBL/GenBank/DDBJ whole genome shotgun (WGS) entry which is preliminary data.</text>
</comment>
<evidence type="ECO:0000256" key="1">
    <source>
        <dbReference type="SAM" id="SignalP"/>
    </source>
</evidence>
<name>A0ABQ1I848_9ALTE</name>
<sequence length="165" mass="18479">MKSYLRLCVRLTTLLFIVFSSGCYSNSIADEKLFSEEIASVKGYFLGDEHAYIAHLAVYNTYSSSSVTVYNPWQNLYGCKEHRLSQTSVIVSRIDSDWSHVLTSCGELDLEGMTIFAGDVSAIQYSIPVANNVEQVVVVPTDAGIDTYLYWNGEKFELYAPEETP</sequence>
<proteinExistence type="predicted"/>
<keyword evidence="1" id="KW-0732">Signal</keyword>
<protein>
    <recommendedName>
        <fullName evidence="4">Lipoprotein</fullName>
    </recommendedName>
</protein>
<dbReference type="Proteomes" id="UP000651977">
    <property type="component" value="Unassembled WGS sequence"/>
</dbReference>
<dbReference type="RefSeq" id="WP_055733282.1">
    <property type="nucleotide sequence ID" value="NZ_BMDY01000046.1"/>
</dbReference>
<organism evidence="2 3">
    <name type="scientific">Agarivorans gilvus</name>
    <dbReference type="NCBI Taxonomy" id="680279"/>
    <lineage>
        <taxon>Bacteria</taxon>
        <taxon>Pseudomonadati</taxon>
        <taxon>Pseudomonadota</taxon>
        <taxon>Gammaproteobacteria</taxon>
        <taxon>Alteromonadales</taxon>
        <taxon>Alteromonadaceae</taxon>
        <taxon>Agarivorans</taxon>
    </lineage>
</organism>
<keyword evidence="3" id="KW-1185">Reference proteome</keyword>
<evidence type="ECO:0000313" key="2">
    <source>
        <dbReference type="EMBL" id="GGB21805.1"/>
    </source>
</evidence>
<reference evidence="3" key="1">
    <citation type="journal article" date="2019" name="Int. J. Syst. Evol. Microbiol.">
        <title>The Global Catalogue of Microorganisms (GCM) 10K type strain sequencing project: providing services to taxonomists for standard genome sequencing and annotation.</title>
        <authorList>
            <consortium name="The Broad Institute Genomics Platform"/>
            <consortium name="The Broad Institute Genome Sequencing Center for Infectious Disease"/>
            <person name="Wu L."/>
            <person name="Ma J."/>
        </authorList>
    </citation>
    <scope>NUCLEOTIDE SEQUENCE [LARGE SCALE GENOMIC DNA]</scope>
    <source>
        <strain evidence="3">CGMCC 1.10131</strain>
    </source>
</reference>
<evidence type="ECO:0008006" key="4">
    <source>
        <dbReference type="Google" id="ProtNLM"/>
    </source>
</evidence>
<gene>
    <name evidence="2" type="ORF">GCM10007414_38990</name>
</gene>
<feature type="chain" id="PRO_5046497032" description="Lipoprotein" evidence="1">
    <location>
        <begin position="30"/>
        <end position="165"/>
    </location>
</feature>